<dbReference type="PANTHER" id="PTHR24171:SF8">
    <property type="entry name" value="BRCA1-ASSOCIATED RING DOMAIN PROTEIN 1"/>
    <property type="match status" value="1"/>
</dbReference>
<dbReference type="GO" id="GO:0085020">
    <property type="term" value="P:protein K6-linked ubiquitination"/>
    <property type="evidence" value="ECO:0007669"/>
    <property type="project" value="TreeGrafter"/>
</dbReference>
<dbReference type="GO" id="GO:0031436">
    <property type="term" value="C:BRCA1-BARD1 complex"/>
    <property type="evidence" value="ECO:0007669"/>
    <property type="project" value="TreeGrafter"/>
</dbReference>
<dbReference type="Pfam" id="PF12796">
    <property type="entry name" value="Ank_2"/>
    <property type="match status" value="1"/>
</dbReference>
<dbReference type="SMART" id="SM00248">
    <property type="entry name" value="ANK"/>
    <property type="match status" value="3"/>
</dbReference>
<feature type="compositionally biased region" description="Basic residues" evidence="3">
    <location>
        <begin position="130"/>
        <end position="156"/>
    </location>
</feature>
<keyword evidence="1" id="KW-0677">Repeat</keyword>
<organism evidence="4">
    <name type="scientific">viral metagenome</name>
    <dbReference type="NCBI Taxonomy" id="1070528"/>
    <lineage>
        <taxon>unclassified sequences</taxon>
        <taxon>metagenomes</taxon>
        <taxon>organismal metagenomes</taxon>
    </lineage>
</organism>
<name>A0A6C0IEV0_9ZZZZ</name>
<dbReference type="GO" id="GO:0004842">
    <property type="term" value="F:ubiquitin-protein transferase activity"/>
    <property type="evidence" value="ECO:0007669"/>
    <property type="project" value="TreeGrafter"/>
</dbReference>
<dbReference type="GO" id="GO:0070531">
    <property type="term" value="C:BRCA1-A complex"/>
    <property type="evidence" value="ECO:0007669"/>
    <property type="project" value="TreeGrafter"/>
</dbReference>
<dbReference type="PROSITE" id="PS50088">
    <property type="entry name" value="ANK_REPEAT"/>
    <property type="match status" value="2"/>
</dbReference>
<sequence length="156" mass="17829">MNDQQKLYDAASEGNVQEIEKLMELNKSNVDIVITSNKSTPLMVACFFGNYEVAKSLLHHGADVNKENNNGDTPLITVCKKKNPTQDDLDIIKMLIKNGAELNKKNKTGVSAKSLIDLEDYPYFNNFLGGKRRKTNKRKTNKRKTNKRKTNKRKRR</sequence>
<evidence type="ECO:0000313" key="4">
    <source>
        <dbReference type="EMBL" id="QHT91681.1"/>
    </source>
</evidence>
<proteinExistence type="predicted"/>
<dbReference type="SUPFAM" id="SSF48403">
    <property type="entry name" value="Ankyrin repeat"/>
    <property type="match status" value="1"/>
</dbReference>
<keyword evidence="2" id="KW-0040">ANK repeat</keyword>
<dbReference type="Gene3D" id="1.25.40.20">
    <property type="entry name" value="Ankyrin repeat-containing domain"/>
    <property type="match status" value="1"/>
</dbReference>
<dbReference type="PRINTS" id="PR01415">
    <property type="entry name" value="ANKYRIN"/>
</dbReference>
<evidence type="ECO:0000256" key="1">
    <source>
        <dbReference type="ARBA" id="ARBA00022737"/>
    </source>
</evidence>
<accession>A0A6C0IEV0</accession>
<feature type="region of interest" description="Disordered" evidence="3">
    <location>
        <begin position="129"/>
        <end position="156"/>
    </location>
</feature>
<evidence type="ECO:0000256" key="2">
    <source>
        <dbReference type="ARBA" id="ARBA00023043"/>
    </source>
</evidence>
<dbReference type="AlphaFoldDB" id="A0A6C0IEV0"/>
<evidence type="ECO:0000256" key="3">
    <source>
        <dbReference type="SAM" id="MobiDB-lite"/>
    </source>
</evidence>
<reference evidence="4" key="1">
    <citation type="journal article" date="2020" name="Nature">
        <title>Giant virus diversity and host interactions through global metagenomics.</title>
        <authorList>
            <person name="Schulz F."/>
            <person name="Roux S."/>
            <person name="Paez-Espino D."/>
            <person name="Jungbluth S."/>
            <person name="Walsh D.A."/>
            <person name="Denef V.J."/>
            <person name="McMahon K.D."/>
            <person name="Konstantinidis K.T."/>
            <person name="Eloe-Fadrosh E.A."/>
            <person name="Kyrpides N.C."/>
            <person name="Woyke T."/>
        </authorList>
    </citation>
    <scope>NUCLEOTIDE SEQUENCE</scope>
    <source>
        <strain evidence="4">GVMAG-M-3300023184-86</strain>
    </source>
</reference>
<dbReference type="InterPro" id="IPR002110">
    <property type="entry name" value="Ankyrin_rpt"/>
</dbReference>
<dbReference type="PROSITE" id="PS50297">
    <property type="entry name" value="ANK_REP_REGION"/>
    <property type="match status" value="1"/>
</dbReference>
<dbReference type="EMBL" id="MN740167">
    <property type="protein sequence ID" value="QHT91681.1"/>
    <property type="molecule type" value="Genomic_DNA"/>
</dbReference>
<protein>
    <submittedName>
        <fullName evidence="4">Uncharacterized protein</fullName>
    </submittedName>
</protein>
<dbReference type="InterPro" id="IPR036770">
    <property type="entry name" value="Ankyrin_rpt-contain_sf"/>
</dbReference>
<dbReference type="PANTHER" id="PTHR24171">
    <property type="entry name" value="ANKYRIN REPEAT DOMAIN-CONTAINING PROTEIN 39-RELATED"/>
    <property type="match status" value="1"/>
</dbReference>